<reference evidence="1 2" key="1">
    <citation type="submission" date="2018-06" db="EMBL/GenBank/DDBJ databases">
        <authorList>
            <consortium name="Pathogen Informatics"/>
            <person name="Doyle S."/>
        </authorList>
    </citation>
    <scope>NUCLEOTIDE SEQUENCE [LARGE SCALE GENOMIC DNA]</scope>
    <source>
        <strain evidence="1 2">NCTC13773</strain>
    </source>
</reference>
<organism evidence="1 2">
    <name type="scientific">Streptococcus gallolyticus</name>
    <dbReference type="NCBI Taxonomy" id="315405"/>
    <lineage>
        <taxon>Bacteria</taxon>
        <taxon>Bacillati</taxon>
        <taxon>Bacillota</taxon>
        <taxon>Bacilli</taxon>
        <taxon>Lactobacillales</taxon>
        <taxon>Streptococcaceae</taxon>
        <taxon>Streptococcus</taxon>
    </lineage>
</organism>
<evidence type="ECO:0000313" key="1">
    <source>
        <dbReference type="EMBL" id="SQG78766.1"/>
    </source>
</evidence>
<protein>
    <submittedName>
        <fullName evidence="1">Uncharacterized protein</fullName>
    </submittedName>
</protein>
<accession>A0AA94S941</accession>
<gene>
    <name evidence="1" type="ORF">NCTC13773_00547</name>
</gene>
<name>A0AA94S941_9STRE</name>
<dbReference type="EMBL" id="LS483409">
    <property type="protein sequence ID" value="SQG78766.1"/>
    <property type="molecule type" value="Genomic_DNA"/>
</dbReference>
<dbReference type="Proteomes" id="UP000249013">
    <property type="component" value="Chromosome 1"/>
</dbReference>
<proteinExistence type="predicted"/>
<dbReference type="AlphaFoldDB" id="A0AA94S941"/>
<evidence type="ECO:0000313" key="2">
    <source>
        <dbReference type="Proteomes" id="UP000249013"/>
    </source>
</evidence>
<dbReference type="RefSeq" id="WP_077496277.1">
    <property type="nucleotide sequence ID" value="NZ_LS483409.1"/>
</dbReference>
<sequence length="107" mass="12364">MSFKIKGMDRVEKNLNQLSKNAQSVSGTHKYSFNEIFSKKFMSENTNFSTIEEFLLSSPEKISNQEEFKKADENILDVFVSQQTKFSTWKEMVTEAQKALLVNRLGL</sequence>